<dbReference type="SUPFAM" id="SSF53335">
    <property type="entry name" value="S-adenosyl-L-methionine-dependent methyltransferases"/>
    <property type="match status" value="1"/>
</dbReference>
<dbReference type="InterPro" id="IPR029063">
    <property type="entry name" value="SAM-dependent_MTases_sf"/>
</dbReference>
<dbReference type="NCBIfam" id="TIGR00027">
    <property type="entry name" value="mthyl_TIGR00027"/>
    <property type="match status" value="1"/>
</dbReference>
<dbReference type="GO" id="GO:0032259">
    <property type="term" value="P:methylation"/>
    <property type="evidence" value="ECO:0007669"/>
    <property type="project" value="UniProtKB-KW"/>
</dbReference>
<dbReference type="GO" id="GO:0008168">
    <property type="term" value="F:methyltransferase activity"/>
    <property type="evidence" value="ECO:0007669"/>
    <property type="project" value="UniProtKB-KW"/>
</dbReference>
<comment type="similarity">
    <text evidence="2 6">Belongs to the UPF0677 family.</text>
</comment>
<dbReference type="InterPro" id="IPR007213">
    <property type="entry name" value="Ppm1/Ppm2/Tcmp"/>
</dbReference>
<dbReference type="PANTHER" id="PTHR43619:SF2">
    <property type="entry name" value="S-ADENOSYL-L-METHIONINE-DEPENDENT METHYLTRANSFERASES SUPERFAMILY PROTEIN"/>
    <property type="match status" value="1"/>
</dbReference>
<organism evidence="7 8">
    <name type="scientific">Nonomuraea insulae</name>
    <dbReference type="NCBI Taxonomy" id="1616787"/>
    <lineage>
        <taxon>Bacteria</taxon>
        <taxon>Bacillati</taxon>
        <taxon>Actinomycetota</taxon>
        <taxon>Actinomycetes</taxon>
        <taxon>Streptosporangiales</taxon>
        <taxon>Streptosporangiaceae</taxon>
        <taxon>Nonomuraea</taxon>
    </lineage>
</organism>
<proteinExistence type="inferred from homology"/>
<keyword evidence="3 6" id="KW-0489">Methyltransferase</keyword>
<evidence type="ECO:0000256" key="6">
    <source>
        <dbReference type="RuleBase" id="RU362030"/>
    </source>
</evidence>
<dbReference type="Gene3D" id="3.40.50.150">
    <property type="entry name" value="Vaccinia Virus protein VP39"/>
    <property type="match status" value="1"/>
</dbReference>
<evidence type="ECO:0000256" key="5">
    <source>
        <dbReference type="ARBA" id="ARBA00022691"/>
    </source>
</evidence>
<evidence type="ECO:0000256" key="2">
    <source>
        <dbReference type="ARBA" id="ARBA00008138"/>
    </source>
</evidence>
<dbReference type="Proteomes" id="UP001596058">
    <property type="component" value="Unassembled WGS sequence"/>
</dbReference>
<dbReference type="RefSeq" id="WP_379522994.1">
    <property type="nucleotide sequence ID" value="NZ_JBHSPA010000094.1"/>
</dbReference>
<evidence type="ECO:0000313" key="7">
    <source>
        <dbReference type="EMBL" id="MFC5833568.1"/>
    </source>
</evidence>
<evidence type="ECO:0000256" key="3">
    <source>
        <dbReference type="ARBA" id="ARBA00022603"/>
    </source>
</evidence>
<evidence type="ECO:0000256" key="4">
    <source>
        <dbReference type="ARBA" id="ARBA00022679"/>
    </source>
</evidence>
<keyword evidence="4 7" id="KW-0808">Transferase</keyword>
<keyword evidence="8" id="KW-1185">Reference proteome</keyword>
<dbReference type="EMBL" id="JBHSPA010000094">
    <property type="protein sequence ID" value="MFC5833568.1"/>
    <property type="molecule type" value="Genomic_DNA"/>
</dbReference>
<dbReference type="Pfam" id="PF04072">
    <property type="entry name" value="LCM"/>
    <property type="match status" value="1"/>
</dbReference>
<comment type="function">
    <text evidence="1 6">Exhibits S-adenosyl-L-methionine-dependent methyltransferase activity.</text>
</comment>
<keyword evidence="5 6" id="KW-0949">S-adenosyl-L-methionine</keyword>
<name>A0ABW1D9L7_9ACTN</name>
<comment type="caution">
    <text evidence="7">The sequence shown here is derived from an EMBL/GenBank/DDBJ whole genome shotgun (WGS) entry which is preliminary data.</text>
</comment>
<dbReference type="EC" id="2.1.1.-" evidence="6"/>
<protein>
    <recommendedName>
        <fullName evidence="6">S-adenosyl-L-methionine-dependent methyltransferase</fullName>
        <ecNumber evidence="6">2.1.1.-</ecNumber>
    </recommendedName>
</protein>
<accession>A0ABW1D9L7</accession>
<evidence type="ECO:0000256" key="1">
    <source>
        <dbReference type="ARBA" id="ARBA00003907"/>
    </source>
</evidence>
<reference evidence="8" key="1">
    <citation type="journal article" date="2019" name="Int. J. Syst. Evol. Microbiol.">
        <title>The Global Catalogue of Microorganisms (GCM) 10K type strain sequencing project: providing services to taxonomists for standard genome sequencing and annotation.</title>
        <authorList>
            <consortium name="The Broad Institute Genomics Platform"/>
            <consortium name="The Broad Institute Genome Sequencing Center for Infectious Disease"/>
            <person name="Wu L."/>
            <person name="Ma J."/>
        </authorList>
    </citation>
    <scope>NUCLEOTIDE SEQUENCE [LARGE SCALE GENOMIC DNA]</scope>
    <source>
        <strain evidence="8">CCUG 53903</strain>
    </source>
</reference>
<dbReference type="PANTHER" id="PTHR43619">
    <property type="entry name" value="S-ADENOSYL-L-METHIONINE-DEPENDENT METHYLTRANSFERASE YKTD-RELATED"/>
    <property type="match status" value="1"/>
</dbReference>
<dbReference type="InterPro" id="IPR011610">
    <property type="entry name" value="SAM_mthyl_Trfase_ML2640-like"/>
</dbReference>
<sequence length="305" mass="33414">MVMTKRSARQAALRPIVSAYMNLDGVAGTALWTAAARARESLRADRLFDDPFADDLAGAEGTALLARFHTAKAAPEGNPFLAIRTRWFDDFVRSAVTAGDQVVGLGAGLDTRAHRLPWPADVAVYELDHEAVLVHKRRTLRRLGARPRCAWRPVAVDLSGEWPKELHRAGFDPARRTVWFAEGLLFYLPEETAGTVLHQAAGVSAPGSVLAADLIGTAVFHLPYTRSFLRSLETAGSPWRFGTDNPVEFIERFGWRVTQATEPGRAEANYGRWPADAAPTNISGLPRSHLLAASVDRDGRNPCRI</sequence>
<gene>
    <name evidence="7" type="ORF">ACFPZ3_57825</name>
</gene>
<evidence type="ECO:0000313" key="8">
    <source>
        <dbReference type="Proteomes" id="UP001596058"/>
    </source>
</evidence>